<sequence>MSEPVSRYDTPFRINLEQQKKRAKELLKAFNSAESSALSRFKQHHPKYADYKYRPSSSNERHTQLSDAQLVIARELGLPSWPKLKTHIASMTQASDAIKEKASSPDKDFKTLHIRCGTDLESTLPAGGFKGDFLEYSDPYGQGPILLNDHFSNTRAKFLHEAYDPLFEDIPDDSRKAKTLEATLQYLNTVNNKLKQAAQQYKRVVLWFEHDGYDQLILAKLLSFYSTNTMPEKLEMISINHFPGSARFIGLGQLPPEAIRLLWQQRQPVNRQQLKLGERVWSALGESDPIALYSIVESKDINCLPHIKAALQRHLQELPSTRNGLSLTEQLSLEMLNEESSTAGQLFKKLVSDRDPLPWLGDIMYWFILQSMMQVSQPVFEIPECDLKKPWHERMLTITDTGKKVLTGAQEWLSLNPPERWLGGIKLRANHPCWRWDDKEMRPILIQDTEVISS</sequence>
<dbReference type="EMBL" id="UOFE01000026">
    <property type="protein sequence ID" value="VAW52293.1"/>
    <property type="molecule type" value="Genomic_DNA"/>
</dbReference>
<gene>
    <name evidence="1" type="ORF">MNBD_GAMMA05-157</name>
</gene>
<name>A0A3B0WJ05_9ZZZZ</name>
<evidence type="ECO:0000313" key="1">
    <source>
        <dbReference type="EMBL" id="VAW52293.1"/>
    </source>
</evidence>
<accession>A0A3B0WJ05</accession>
<evidence type="ECO:0008006" key="2">
    <source>
        <dbReference type="Google" id="ProtNLM"/>
    </source>
</evidence>
<dbReference type="AlphaFoldDB" id="A0A3B0WJ05"/>
<protein>
    <recommendedName>
        <fullName evidence="2">DUF1835 domain-containing protein</fullName>
    </recommendedName>
</protein>
<organism evidence="1">
    <name type="scientific">hydrothermal vent metagenome</name>
    <dbReference type="NCBI Taxonomy" id="652676"/>
    <lineage>
        <taxon>unclassified sequences</taxon>
        <taxon>metagenomes</taxon>
        <taxon>ecological metagenomes</taxon>
    </lineage>
</organism>
<reference evidence="1" key="1">
    <citation type="submission" date="2018-06" db="EMBL/GenBank/DDBJ databases">
        <authorList>
            <person name="Zhirakovskaya E."/>
        </authorList>
    </citation>
    <scope>NUCLEOTIDE SEQUENCE</scope>
</reference>
<proteinExistence type="predicted"/>